<dbReference type="Proteomes" id="UP000562984">
    <property type="component" value="Unassembled WGS sequence"/>
</dbReference>
<gene>
    <name evidence="8" type="ORF">HKD39_18015</name>
</gene>
<feature type="transmembrane region" description="Helical" evidence="6">
    <location>
        <begin position="142"/>
        <end position="164"/>
    </location>
</feature>
<keyword evidence="2" id="KW-1003">Cell membrane</keyword>
<dbReference type="RefSeq" id="WP_171201258.1">
    <property type="nucleotide sequence ID" value="NZ_JABEND010000015.1"/>
</dbReference>
<evidence type="ECO:0000256" key="3">
    <source>
        <dbReference type="ARBA" id="ARBA00022692"/>
    </source>
</evidence>
<feature type="transmembrane region" description="Helical" evidence="6">
    <location>
        <begin position="214"/>
        <end position="236"/>
    </location>
</feature>
<feature type="transmembrane region" description="Helical" evidence="6">
    <location>
        <begin position="280"/>
        <end position="298"/>
    </location>
</feature>
<dbReference type="EMBL" id="JABEND010000015">
    <property type="protein sequence ID" value="NNG37559.1"/>
    <property type="molecule type" value="Genomic_DNA"/>
</dbReference>
<feature type="transmembrane region" description="Helical" evidence="6">
    <location>
        <begin position="170"/>
        <end position="193"/>
    </location>
</feature>
<dbReference type="PROSITE" id="PS50850">
    <property type="entry name" value="MFS"/>
    <property type="match status" value="1"/>
</dbReference>
<evidence type="ECO:0000256" key="2">
    <source>
        <dbReference type="ARBA" id="ARBA00022475"/>
    </source>
</evidence>
<protein>
    <submittedName>
        <fullName evidence="8">MFS transporter</fullName>
    </submittedName>
</protein>
<dbReference type="InterPro" id="IPR020846">
    <property type="entry name" value="MFS_dom"/>
</dbReference>
<feature type="transmembrane region" description="Helical" evidence="6">
    <location>
        <begin position="84"/>
        <end position="107"/>
    </location>
</feature>
<evidence type="ECO:0000256" key="5">
    <source>
        <dbReference type="ARBA" id="ARBA00023136"/>
    </source>
</evidence>
<keyword evidence="4 6" id="KW-1133">Transmembrane helix</keyword>
<comment type="caution">
    <text evidence="8">The sequence shown here is derived from an EMBL/GenBank/DDBJ whole genome shotgun (WGS) entry which is preliminary data.</text>
</comment>
<dbReference type="PANTHER" id="PTHR43124">
    <property type="entry name" value="PURINE EFFLUX PUMP PBUE"/>
    <property type="match status" value="1"/>
</dbReference>
<evidence type="ECO:0000259" key="7">
    <source>
        <dbReference type="PROSITE" id="PS50850"/>
    </source>
</evidence>
<proteinExistence type="predicted"/>
<comment type="subcellular location">
    <subcellularLocation>
        <location evidence="1">Cell membrane</location>
        <topology evidence="1">Multi-pass membrane protein</topology>
    </subcellularLocation>
</comment>
<accession>A0A849AAL8</accession>
<feature type="transmembrane region" description="Helical" evidence="6">
    <location>
        <begin position="60"/>
        <end position="77"/>
    </location>
</feature>
<organism evidence="8 9">
    <name type="scientific">Nakamurella aerolata</name>
    <dbReference type="NCBI Taxonomy" id="1656892"/>
    <lineage>
        <taxon>Bacteria</taxon>
        <taxon>Bacillati</taxon>
        <taxon>Actinomycetota</taxon>
        <taxon>Actinomycetes</taxon>
        <taxon>Nakamurellales</taxon>
        <taxon>Nakamurellaceae</taxon>
        <taxon>Nakamurella</taxon>
    </lineage>
</organism>
<feature type="transmembrane region" description="Helical" evidence="6">
    <location>
        <begin position="364"/>
        <end position="384"/>
    </location>
</feature>
<feature type="transmembrane region" description="Helical" evidence="6">
    <location>
        <begin position="304"/>
        <end position="326"/>
    </location>
</feature>
<evidence type="ECO:0000256" key="1">
    <source>
        <dbReference type="ARBA" id="ARBA00004651"/>
    </source>
</evidence>
<feature type="transmembrane region" description="Helical" evidence="6">
    <location>
        <begin position="338"/>
        <end position="358"/>
    </location>
</feature>
<feature type="domain" description="Major facilitator superfamily (MFS) profile" evidence="7">
    <location>
        <begin position="18"/>
        <end position="394"/>
    </location>
</feature>
<feature type="transmembrane region" description="Helical" evidence="6">
    <location>
        <begin position="113"/>
        <end position="135"/>
    </location>
</feature>
<dbReference type="GO" id="GO:0022857">
    <property type="term" value="F:transmembrane transporter activity"/>
    <property type="evidence" value="ECO:0007669"/>
    <property type="project" value="InterPro"/>
</dbReference>
<dbReference type="InterPro" id="IPR011701">
    <property type="entry name" value="MFS"/>
</dbReference>
<dbReference type="Gene3D" id="1.20.1250.20">
    <property type="entry name" value="MFS general substrate transporter like domains"/>
    <property type="match status" value="2"/>
</dbReference>
<dbReference type="GO" id="GO:0005886">
    <property type="term" value="C:plasma membrane"/>
    <property type="evidence" value="ECO:0007669"/>
    <property type="project" value="UniProtKB-SubCell"/>
</dbReference>
<feature type="transmembrane region" description="Helical" evidence="6">
    <location>
        <begin position="16"/>
        <end position="40"/>
    </location>
</feature>
<evidence type="ECO:0000256" key="6">
    <source>
        <dbReference type="SAM" id="Phobius"/>
    </source>
</evidence>
<dbReference type="CDD" id="cd17324">
    <property type="entry name" value="MFS_NepI_like"/>
    <property type="match status" value="1"/>
</dbReference>
<sequence>MTRTENTRPCRTVRPGYVLAGFVLLVCCTGTAEYLVAGVLPQLAADVSVSIAAAGQTVTAYALGVAIGGPIVTVLTARVPRKGLALALGIVFIAGTVLTVFAPTYALVVVGRVVSACSQATLFAIGLTTATGLLGPARQGQAIAIVSSGLTVATVLGVPLGALLGGTTSWRIPFVFVAAAATLGVLLLAAAMPRTPAPTSGVRDEIRTLLRGPVLLAVSTTVIGFGGVSVVFTYLVPLLSEVTGIAAGVVPALLLTYGVGGFVGNLVAGRLADLSLGKTLVGVFLALIATLAAFPLLAGQPIPMVGLVLILGLLSTATIAPLQSLVLRHAGAAPTLSLAVNVGAFNLANAIGSTLGGLGVAAGLLRWGGLGGAVFATLGLILTFRALRAAPRSEAPTAETSTAAADIKETSQ</sequence>
<dbReference type="PANTHER" id="PTHR43124:SF3">
    <property type="entry name" value="CHLORAMPHENICOL EFFLUX PUMP RV0191"/>
    <property type="match status" value="1"/>
</dbReference>
<evidence type="ECO:0000256" key="4">
    <source>
        <dbReference type="ARBA" id="ARBA00022989"/>
    </source>
</evidence>
<keyword evidence="5 6" id="KW-0472">Membrane</keyword>
<dbReference type="InterPro" id="IPR050189">
    <property type="entry name" value="MFS_Efflux_Transporters"/>
</dbReference>
<dbReference type="InterPro" id="IPR036259">
    <property type="entry name" value="MFS_trans_sf"/>
</dbReference>
<dbReference type="Pfam" id="PF07690">
    <property type="entry name" value="MFS_1"/>
    <property type="match status" value="1"/>
</dbReference>
<keyword evidence="3 6" id="KW-0812">Transmembrane</keyword>
<keyword evidence="9" id="KW-1185">Reference proteome</keyword>
<feature type="transmembrane region" description="Helical" evidence="6">
    <location>
        <begin position="242"/>
        <end position="268"/>
    </location>
</feature>
<evidence type="ECO:0000313" key="9">
    <source>
        <dbReference type="Proteomes" id="UP000562984"/>
    </source>
</evidence>
<dbReference type="AlphaFoldDB" id="A0A849AAL8"/>
<name>A0A849AAL8_9ACTN</name>
<dbReference type="SUPFAM" id="SSF103473">
    <property type="entry name" value="MFS general substrate transporter"/>
    <property type="match status" value="1"/>
</dbReference>
<reference evidence="8 9" key="1">
    <citation type="submission" date="2020-05" db="EMBL/GenBank/DDBJ databases">
        <title>Nakamurella sp. DB0629 isolated from air conditioner.</title>
        <authorList>
            <person name="Kim D.H."/>
            <person name="Kim D.-U."/>
        </authorList>
    </citation>
    <scope>NUCLEOTIDE SEQUENCE [LARGE SCALE GENOMIC DNA]</scope>
    <source>
        <strain evidence="8 9">DB0629</strain>
    </source>
</reference>
<evidence type="ECO:0000313" key="8">
    <source>
        <dbReference type="EMBL" id="NNG37559.1"/>
    </source>
</evidence>